<dbReference type="GO" id="GO:0005829">
    <property type="term" value="C:cytosol"/>
    <property type="evidence" value="ECO:0007669"/>
    <property type="project" value="TreeGrafter"/>
</dbReference>
<dbReference type="GO" id="GO:0002949">
    <property type="term" value="P:tRNA threonylcarbamoyladenosine modification"/>
    <property type="evidence" value="ECO:0007669"/>
    <property type="project" value="InterPro"/>
</dbReference>
<gene>
    <name evidence="2" type="primary">yeaZ</name>
    <name evidence="2" type="ORF">HLUCCX10_17135</name>
</gene>
<dbReference type="PATRIC" id="fig|1305737.6.peg.523"/>
<dbReference type="OrthoDB" id="9784166at2"/>
<sequence>MALILSLETATDNCSVALHDRGRLVASASHLESGAHSRMLPLLMNQVMNQAGSSFHDLKAVSVSEGPGSYTGLRIGTSTAKGLAFSLDIKLLAIDTLKGLAHLARSQKPGFTIIAMLDARRMEVYREVFDSEGKQIAGIDSEILETDSFQEYLKEGQVCFVGNANEKASQVINSPNAYFLDSLPNASSIGELAWENYQNERFESIPYFTPNYLKEFRVMKSKKNPFA</sequence>
<dbReference type="eggNOG" id="COG1214">
    <property type="taxonomic scope" value="Bacteria"/>
</dbReference>
<proteinExistence type="predicted"/>
<dbReference type="AlphaFoldDB" id="A0A0P8A0J1"/>
<dbReference type="CDD" id="cd24032">
    <property type="entry name" value="ASKHA_NBD_TsaB"/>
    <property type="match status" value="1"/>
</dbReference>
<dbReference type="InterPro" id="IPR000905">
    <property type="entry name" value="Gcp-like_dom"/>
</dbReference>
<dbReference type="InterPro" id="IPR022496">
    <property type="entry name" value="T6A_TsaB"/>
</dbReference>
<feature type="domain" description="Gcp-like" evidence="1">
    <location>
        <begin position="33"/>
        <end position="137"/>
    </location>
</feature>
<evidence type="ECO:0000313" key="2">
    <source>
        <dbReference type="EMBL" id="KPQ08659.1"/>
    </source>
</evidence>
<dbReference type="NCBIfam" id="TIGR03725">
    <property type="entry name" value="T6A_YeaZ"/>
    <property type="match status" value="1"/>
</dbReference>
<dbReference type="Gene3D" id="3.30.420.40">
    <property type="match status" value="2"/>
</dbReference>
<dbReference type="PANTHER" id="PTHR11735">
    <property type="entry name" value="TRNA N6-ADENOSINE THREONYLCARBAMOYLTRANSFERASE"/>
    <property type="match status" value="1"/>
</dbReference>
<reference evidence="2 3" key="1">
    <citation type="submission" date="2015-09" db="EMBL/GenBank/DDBJ databases">
        <title>Identification and resolution of microdiversity through metagenomic sequencing of parallel consortia.</title>
        <authorList>
            <person name="Nelson W.C."/>
            <person name="Romine M.F."/>
            <person name="Lindemann S.R."/>
        </authorList>
    </citation>
    <scope>NUCLEOTIDE SEQUENCE [LARGE SCALE GENOMIC DNA]</scope>
    <source>
        <strain evidence="2">HL-49</strain>
    </source>
</reference>
<dbReference type="InterPro" id="IPR043129">
    <property type="entry name" value="ATPase_NBD"/>
</dbReference>
<protein>
    <submittedName>
        <fullName evidence="2">tRNA threonylcarbamoyl adenosine modification protein YeaZ</fullName>
    </submittedName>
</protein>
<accession>A0A0P8A0J1</accession>
<comment type="caution">
    <text evidence="2">The sequence shown here is derived from an EMBL/GenBank/DDBJ whole genome shotgun (WGS) entry which is preliminary data.</text>
</comment>
<dbReference type="Pfam" id="PF00814">
    <property type="entry name" value="TsaD"/>
    <property type="match status" value="1"/>
</dbReference>
<dbReference type="SUPFAM" id="SSF53067">
    <property type="entry name" value="Actin-like ATPase domain"/>
    <property type="match status" value="2"/>
</dbReference>
<name>A0A0P8A0J1_9BACT</name>
<evidence type="ECO:0000259" key="1">
    <source>
        <dbReference type="Pfam" id="PF00814"/>
    </source>
</evidence>
<dbReference type="STRING" id="1305737.GCA_000526355_01938"/>
<evidence type="ECO:0000313" key="3">
    <source>
        <dbReference type="Proteomes" id="UP000050421"/>
    </source>
</evidence>
<dbReference type="Proteomes" id="UP000050421">
    <property type="component" value="Unassembled WGS sequence"/>
</dbReference>
<organism evidence="2 3">
    <name type="scientific">Algoriphagus marincola HL-49</name>
    <dbReference type="NCBI Taxonomy" id="1305737"/>
    <lineage>
        <taxon>Bacteria</taxon>
        <taxon>Pseudomonadati</taxon>
        <taxon>Bacteroidota</taxon>
        <taxon>Cytophagia</taxon>
        <taxon>Cytophagales</taxon>
        <taxon>Cyclobacteriaceae</taxon>
        <taxon>Algoriphagus</taxon>
    </lineage>
</organism>
<dbReference type="PANTHER" id="PTHR11735:SF11">
    <property type="entry name" value="TRNA THREONYLCARBAMOYLADENOSINE BIOSYNTHESIS PROTEIN TSAB"/>
    <property type="match status" value="1"/>
</dbReference>
<dbReference type="EMBL" id="LJXT01000161">
    <property type="protein sequence ID" value="KPQ08659.1"/>
    <property type="molecule type" value="Genomic_DNA"/>
</dbReference>